<proteinExistence type="predicted"/>
<gene>
    <name evidence="1" type="ORF">EDD58_1142</name>
</gene>
<dbReference type="RefSeq" id="WP_207903317.1">
    <property type="nucleotide sequence ID" value="NZ_SMAG01000014.1"/>
</dbReference>
<dbReference type="EMBL" id="SMAG01000014">
    <property type="protein sequence ID" value="TCS92211.1"/>
    <property type="molecule type" value="Genomic_DNA"/>
</dbReference>
<comment type="caution">
    <text evidence="1">The sequence shown here is derived from an EMBL/GenBank/DDBJ whole genome shotgun (WGS) entry which is preliminary data.</text>
</comment>
<name>A0A4R3L0U6_9BACL</name>
<dbReference type="AlphaFoldDB" id="A0A4R3L0U6"/>
<keyword evidence="2" id="KW-1185">Reference proteome</keyword>
<evidence type="ECO:0000313" key="1">
    <source>
        <dbReference type="EMBL" id="TCS92211.1"/>
    </source>
</evidence>
<dbReference type="Proteomes" id="UP000294937">
    <property type="component" value="Unassembled WGS sequence"/>
</dbReference>
<reference evidence="1 2" key="1">
    <citation type="submission" date="2019-03" db="EMBL/GenBank/DDBJ databases">
        <title>Genomic Encyclopedia of Type Strains, Phase IV (KMG-IV): sequencing the most valuable type-strain genomes for metagenomic binning, comparative biology and taxonomic classification.</title>
        <authorList>
            <person name="Goeker M."/>
        </authorList>
    </citation>
    <scope>NUCLEOTIDE SEQUENCE [LARGE SCALE GENOMIC DNA]</scope>
    <source>
        <strain evidence="1 2">DSM 45707</strain>
    </source>
</reference>
<sequence length="70" mass="8593">MNKKIELSSQFIRKRNLLFSKKERDLIRLGIVKMMDEWTEKEYPESKIQELQRLFWKFDDGKSFDHLKGD</sequence>
<protein>
    <submittedName>
        <fullName evidence="1">Uncharacterized protein</fullName>
    </submittedName>
</protein>
<accession>A0A4R3L0U6</accession>
<evidence type="ECO:0000313" key="2">
    <source>
        <dbReference type="Proteomes" id="UP000294937"/>
    </source>
</evidence>
<organism evidence="1 2">
    <name type="scientific">Hazenella coriacea</name>
    <dbReference type="NCBI Taxonomy" id="1179467"/>
    <lineage>
        <taxon>Bacteria</taxon>
        <taxon>Bacillati</taxon>
        <taxon>Bacillota</taxon>
        <taxon>Bacilli</taxon>
        <taxon>Bacillales</taxon>
        <taxon>Thermoactinomycetaceae</taxon>
        <taxon>Hazenella</taxon>
    </lineage>
</organism>